<accession>X0YP32</accession>
<protein>
    <submittedName>
        <fullName evidence="1">Uncharacterized protein</fullName>
    </submittedName>
</protein>
<evidence type="ECO:0000313" key="1">
    <source>
        <dbReference type="EMBL" id="GAG38456.1"/>
    </source>
</evidence>
<dbReference type="AlphaFoldDB" id="X0YP32"/>
<comment type="caution">
    <text evidence="1">The sequence shown here is derived from an EMBL/GenBank/DDBJ whole genome shotgun (WGS) entry which is preliminary data.</text>
</comment>
<sequence>MRIDKKEELNNQIIEKAKEFGACAAGIADVEALKQSPSHLIYYKIGDYKRLLSGEGPIDPGGVVWPEDAKSAIVVAVEHPEDKPELDWWQDGLNGGTPGNQVLITIISRLTDWLRNEKGYETKGLPYHIEKGGIFLKDAAVMAGMGCI</sequence>
<proteinExistence type="predicted"/>
<gene>
    <name evidence="1" type="ORF">S01H1_71057</name>
</gene>
<reference evidence="1" key="1">
    <citation type="journal article" date="2014" name="Front. Microbiol.">
        <title>High frequency of phylogenetically diverse reductive dehalogenase-homologous genes in deep subseafloor sedimentary metagenomes.</title>
        <authorList>
            <person name="Kawai M."/>
            <person name="Futagami T."/>
            <person name="Toyoda A."/>
            <person name="Takaki Y."/>
            <person name="Nishi S."/>
            <person name="Hori S."/>
            <person name="Arai W."/>
            <person name="Tsubouchi T."/>
            <person name="Morono Y."/>
            <person name="Uchiyama I."/>
            <person name="Ito T."/>
            <person name="Fujiyama A."/>
            <person name="Inagaki F."/>
            <person name="Takami H."/>
        </authorList>
    </citation>
    <scope>NUCLEOTIDE SEQUENCE</scope>
    <source>
        <strain evidence="1">Expedition CK06-06</strain>
    </source>
</reference>
<dbReference type="EMBL" id="BARS01047292">
    <property type="protein sequence ID" value="GAG38456.1"/>
    <property type="molecule type" value="Genomic_DNA"/>
</dbReference>
<name>X0YP32_9ZZZZ</name>
<feature type="non-terminal residue" evidence="1">
    <location>
        <position position="148"/>
    </location>
</feature>
<organism evidence="1">
    <name type="scientific">marine sediment metagenome</name>
    <dbReference type="NCBI Taxonomy" id="412755"/>
    <lineage>
        <taxon>unclassified sequences</taxon>
        <taxon>metagenomes</taxon>
        <taxon>ecological metagenomes</taxon>
    </lineage>
</organism>